<dbReference type="Gene3D" id="1.10.760.10">
    <property type="entry name" value="Cytochrome c-like domain"/>
    <property type="match status" value="1"/>
</dbReference>
<dbReference type="InterPro" id="IPR051395">
    <property type="entry name" value="Cytochrome_c_Peroxidase/MauG"/>
</dbReference>
<dbReference type="PANTHER" id="PTHR30600">
    <property type="entry name" value="CYTOCHROME C PEROXIDASE-RELATED"/>
    <property type="match status" value="1"/>
</dbReference>
<feature type="domain" description="Cytochrome c" evidence="6">
    <location>
        <begin position="339"/>
        <end position="575"/>
    </location>
</feature>
<dbReference type="PANTHER" id="PTHR30600:SF9">
    <property type="entry name" value="BLR7738 PROTEIN"/>
    <property type="match status" value="1"/>
</dbReference>
<dbReference type="Proteomes" id="UP000032300">
    <property type="component" value="Chromosome"/>
</dbReference>
<accession>A0A7U4J862</accession>
<dbReference type="GO" id="GO:0020037">
    <property type="term" value="F:heme binding"/>
    <property type="evidence" value="ECO:0007669"/>
    <property type="project" value="InterPro"/>
</dbReference>
<dbReference type="EMBL" id="CP010836">
    <property type="protein sequence ID" value="AJP72040.1"/>
    <property type="molecule type" value="Genomic_DNA"/>
</dbReference>
<reference evidence="7 8" key="1">
    <citation type="journal article" date="2015" name="Int. J. Syst. Evol. Microbiol.">
        <title>Sphingomonas hengshuiensis sp. nov., isolated from lake wetland.</title>
        <authorList>
            <person name="Wei S."/>
            <person name="Wang T."/>
            <person name="Liu H."/>
            <person name="Zhang C."/>
            <person name="Guo J."/>
            <person name="Wang Q."/>
            <person name="Liang K."/>
            <person name="Zhang Z."/>
        </authorList>
    </citation>
    <scope>NUCLEOTIDE SEQUENCE [LARGE SCALE GENOMIC DNA]</scope>
    <source>
        <strain evidence="7 8">WHSC-8</strain>
    </source>
</reference>
<feature type="chain" id="PRO_5031136111" description="Cytochrome c domain-containing protein" evidence="5">
    <location>
        <begin position="29"/>
        <end position="575"/>
    </location>
</feature>
<dbReference type="GO" id="GO:0009055">
    <property type="term" value="F:electron transfer activity"/>
    <property type="evidence" value="ECO:0007669"/>
    <property type="project" value="InterPro"/>
</dbReference>
<keyword evidence="3 4" id="KW-0408">Iron</keyword>
<keyword evidence="1 4" id="KW-0349">Heme</keyword>
<dbReference type="Pfam" id="PF21419">
    <property type="entry name" value="RoxA-like_Cyt-c"/>
    <property type="match status" value="1"/>
</dbReference>
<dbReference type="InterPro" id="IPR036909">
    <property type="entry name" value="Cyt_c-like_dom_sf"/>
</dbReference>
<reference evidence="7 8" key="2">
    <citation type="submission" date="2015-02" db="EMBL/GenBank/DDBJ databases">
        <title>The complete genome of Sphingomonas hengshuiensis sp. WHSC-8 isolated from soil of Hengshui Lake.</title>
        <authorList>
            <person name="Wei S."/>
            <person name="Guo J."/>
            <person name="Su C."/>
            <person name="Wu R."/>
            <person name="Zhang Z."/>
            <person name="Liang K."/>
            <person name="Li H."/>
            <person name="Wang T."/>
            <person name="Liu H."/>
            <person name="Zhang C."/>
            <person name="Li Z."/>
            <person name="Wang Q."/>
            <person name="Meng J."/>
        </authorList>
    </citation>
    <scope>NUCLEOTIDE SEQUENCE [LARGE SCALE GENOMIC DNA]</scope>
    <source>
        <strain evidence="7 8">WHSC-8</strain>
    </source>
</reference>
<dbReference type="GO" id="GO:0004130">
    <property type="term" value="F:cytochrome-c peroxidase activity"/>
    <property type="evidence" value="ECO:0007669"/>
    <property type="project" value="TreeGrafter"/>
</dbReference>
<evidence type="ECO:0000313" key="7">
    <source>
        <dbReference type="EMBL" id="AJP72040.1"/>
    </source>
</evidence>
<evidence type="ECO:0000256" key="2">
    <source>
        <dbReference type="ARBA" id="ARBA00022723"/>
    </source>
</evidence>
<proteinExistence type="predicted"/>
<gene>
    <name evidence="7" type="ORF">TS85_09950</name>
</gene>
<dbReference type="KEGG" id="sphi:TS85_09950"/>
<keyword evidence="8" id="KW-1185">Reference proteome</keyword>
<dbReference type="NCBIfam" id="NF040606">
    <property type="entry name" value="CytoC_perox"/>
    <property type="match status" value="1"/>
</dbReference>
<evidence type="ECO:0000256" key="3">
    <source>
        <dbReference type="ARBA" id="ARBA00023004"/>
    </source>
</evidence>
<name>A0A7U4J862_9SPHN</name>
<evidence type="ECO:0000256" key="5">
    <source>
        <dbReference type="SAM" id="SignalP"/>
    </source>
</evidence>
<dbReference type="InterPro" id="IPR047758">
    <property type="entry name" value="CytoC_perox"/>
</dbReference>
<keyword evidence="2 4" id="KW-0479">Metal-binding</keyword>
<organism evidence="7 8">
    <name type="scientific">Sphingomonas hengshuiensis</name>
    <dbReference type="NCBI Taxonomy" id="1609977"/>
    <lineage>
        <taxon>Bacteria</taxon>
        <taxon>Pseudomonadati</taxon>
        <taxon>Pseudomonadota</taxon>
        <taxon>Alphaproteobacteria</taxon>
        <taxon>Sphingomonadales</taxon>
        <taxon>Sphingomonadaceae</taxon>
        <taxon>Sphingomonas</taxon>
    </lineage>
</organism>
<dbReference type="SUPFAM" id="SSF46626">
    <property type="entry name" value="Cytochrome c"/>
    <property type="match status" value="1"/>
</dbReference>
<evidence type="ECO:0000256" key="4">
    <source>
        <dbReference type="PROSITE-ProRule" id="PRU00433"/>
    </source>
</evidence>
<feature type="signal peptide" evidence="5">
    <location>
        <begin position="1"/>
        <end position="28"/>
    </location>
</feature>
<evidence type="ECO:0000313" key="8">
    <source>
        <dbReference type="Proteomes" id="UP000032300"/>
    </source>
</evidence>
<keyword evidence="5" id="KW-0732">Signal</keyword>
<dbReference type="RefSeq" id="WP_227698746.1">
    <property type="nucleotide sequence ID" value="NZ_CP010836.1"/>
</dbReference>
<evidence type="ECO:0000256" key="1">
    <source>
        <dbReference type="ARBA" id="ARBA00022617"/>
    </source>
</evidence>
<dbReference type="GO" id="GO:0046872">
    <property type="term" value="F:metal ion binding"/>
    <property type="evidence" value="ECO:0007669"/>
    <property type="project" value="UniProtKB-KW"/>
</dbReference>
<dbReference type="InterPro" id="IPR009056">
    <property type="entry name" value="Cyt_c-like_dom"/>
</dbReference>
<dbReference type="AlphaFoldDB" id="A0A7U4J862"/>
<dbReference type="PROSITE" id="PS51007">
    <property type="entry name" value="CYTC"/>
    <property type="match status" value="1"/>
</dbReference>
<sequence length="575" mass="61434">MSRALTFRAMAALALSTALCLPNTIASAQAPAPLVYLEQGSAWQTAQRASFYTQDQGSQMIPFAWMKALTGPDGKPFLSDQLQRYGYLANPYNNGTGLPIGFTLAGISGSEVVGMNCAACHTRDIAVAGTRYRVDGGPALSDFQNFLTDMVDAVGRVAKGTGDPAFLAFATAVLGPNPDPVAVAELNLSVAQWYSRENAIRTGAYPNPDMWGLGRLDAVSMIFDRLTGVDIGPSSNNYIIQSNIMLADAPVRYPFLWNASRQDRTQWPGFAANGNSLLGLARNLGEVYGVFGTFHPVSKGRGYYDFLADNSADFGGLGKLETLITQIGAPAWPWQIDPALAQQGAAVWKKPSLGNQSCATCHDQKPGAFRGLTPTWATPIQNVGTDTREWDILGRVVNSGSLTGGKLFFFSKPLPANATAFELLGFSVVGSIVQQANPFKSKAAPSAKNNATLQASLSDLTGAFPDLKAAAPTTGSYESRVLYGIWAAAPYLHNGSVPTLADLLKPASQRPERFKMGRNYDLTKIGIAAEQDGNYVTATTGCDKPNSGKSRCGHEFGTEFSDTEKTALLEFLKML</sequence>
<protein>
    <recommendedName>
        <fullName evidence="6">Cytochrome c domain-containing protein</fullName>
    </recommendedName>
</protein>
<evidence type="ECO:0000259" key="6">
    <source>
        <dbReference type="PROSITE" id="PS51007"/>
    </source>
</evidence>